<feature type="transmembrane region" description="Helical" evidence="1">
    <location>
        <begin position="6"/>
        <end position="24"/>
    </location>
</feature>
<dbReference type="EMBL" id="FQWD01000001">
    <property type="protein sequence ID" value="SHF79341.1"/>
    <property type="molecule type" value="Genomic_DNA"/>
</dbReference>
<keyword evidence="1" id="KW-0472">Membrane</keyword>
<evidence type="ECO:0008006" key="4">
    <source>
        <dbReference type="Google" id="ProtNLM"/>
    </source>
</evidence>
<keyword evidence="3" id="KW-1185">Reference proteome</keyword>
<keyword evidence="1" id="KW-1133">Transmembrane helix</keyword>
<name>A0A1M5EJU3_9ALTE</name>
<protein>
    <recommendedName>
        <fullName evidence="4">Phospholipase_D-nuclease N-terminal</fullName>
    </recommendedName>
</protein>
<evidence type="ECO:0000313" key="3">
    <source>
        <dbReference type="Proteomes" id="UP000184520"/>
    </source>
</evidence>
<keyword evidence="1" id="KW-0812">Transmembrane</keyword>
<gene>
    <name evidence="2" type="ORF">SAMN05216361_0420</name>
</gene>
<reference evidence="3" key="1">
    <citation type="submission" date="2016-11" db="EMBL/GenBank/DDBJ databases">
        <authorList>
            <person name="Varghese N."/>
            <person name="Submissions S."/>
        </authorList>
    </citation>
    <scope>NUCLEOTIDE SEQUENCE [LARGE SCALE GENOMIC DNA]</scope>
    <source>
        <strain evidence="3">CGMCC 1.8995</strain>
    </source>
</reference>
<proteinExistence type="predicted"/>
<dbReference type="RefSeq" id="WP_073317081.1">
    <property type="nucleotide sequence ID" value="NZ_FQWD01000001.1"/>
</dbReference>
<dbReference type="AlphaFoldDB" id="A0A1M5EJU3"/>
<sequence>MEKVVFLLVVLTGFLFNVLPWLCALCSRKASGAKKLIWFLLSFFGSWLGYAVYYFLIVKPEWEDSTARRNKRVPRNENGMPIKMVERN</sequence>
<dbReference type="OrthoDB" id="6388620at2"/>
<dbReference type="Proteomes" id="UP000184520">
    <property type="component" value="Unassembled WGS sequence"/>
</dbReference>
<organism evidence="2 3">
    <name type="scientific">Marisediminitalea aggregata</name>
    <dbReference type="NCBI Taxonomy" id="634436"/>
    <lineage>
        <taxon>Bacteria</taxon>
        <taxon>Pseudomonadati</taxon>
        <taxon>Pseudomonadota</taxon>
        <taxon>Gammaproteobacteria</taxon>
        <taxon>Alteromonadales</taxon>
        <taxon>Alteromonadaceae</taxon>
        <taxon>Marisediminitalea</taxon>
    </lineage>
</organism>
<accession>A0A1M5EJU3</accession>
<feature type="transmembrane region" description="Helical" evidence="1">
    <location>
        <begin position="36"/>
        <end position="56"/>
    </location>
</feature>
<evidence type="ECO:0000313" key="2">
    <source>
        <dbReference type="EMBL" id="SHF79341.1"/>
    </source>
</evidence>
<evidence type="ECO:0000256" key="1">
    <source>
        <dbReference type="SAM" id="Phobius"/>
    </source>
</evidence>